<dbReference type="Proteomes" id="UP001430953">
    <property type="component" value="Unassembled WGS sequence"/>
</dbReference>
<proteinExistence type="predicted"/>
<accession>A0AAW2FHM2</accession>
<comment type="caution">
    <text evidence="2">The sequence shown here is derived from an EMBL/GenBank/DDBJ whole genome shotgun (WGS) entry which is preliminary data.</text>
</comment>
<keyword evidence="3" id="KW-1185">Reference proteome</keyword>
<name>A0AAW2FHM2_9HYME</name>
<evidence type="ECO:0008006" key="4">
    <source>
        <dbReference type="Google" id="ProtNLM"/>
    </source>
</evidence>
<organism evidence="2 3">
    <name type="scientific">Cardiocondyla obscurior</name>
    <dbReference type="NCBI Taxonomy" id="286306"/>
    <lineage>
        <taxon>Eukaryota</taxon>
        <taxon>Metazoa</taxon>
        <taxon>Ecdysozoa</taxon>
        <taxon>Arthropoda</taxon>
        <taxon>Hexapoda</taxon>
        <taxon>Insecta</taxon>
        <taxon>Pterygota</taxon>
        <taxon>Neoptera</taxon>
        <taxon>Endopterygota</taxon>
        <taxon>Hymenoptera</taxon>
        <taxon>Apocrita</taxon>
        <taxon>Aculeata</taxon>
        <taxon>Formicoidea</taxon>
        <taxon>Formicidae</taxon>
        <taxon>Myrmicinae</taxon>
        <taxon>Cardiocondyla</taxon>
    </lineage>
</organism>
<dbReference type="AlphaFoldDB" id="A0AAW2FHM2"/>
<keyword evidence="1" id="KW-0732">Signal</keyword>
<evidence type="ECO:0000313" key="2">
    <source>
        <dbReference type="EMBL" id="KAL0114281.1"/>
    </source>
</evidence>
<evidence type="ECO:0000313" key="3">
    <source>
        <dbReference type="Proteomes" id="UP001430953"/>
    </source>
</evidence>
<sequence>MSGALGSRRSLSFAFDVVLRVFLAVLFVELEKAEPFTRKIHEDELWLYRNPRTESFVSTTILWVCTR</sequence>
<evidence type="ECO:0000256" key="1">
    <source>
        <dbReference type="SAM" id="SignalP"/>
    </source>
</evidence>
<reference evidence="2 3" key="1">
    <citation type="submission" date="2023-03" db="EMBL/GenBank/DDBJ databases">
        <title>High recombination rates correlate with genetic variation in Cardiocondyla obscurior ants.</title>
        <authorList>
            <person name="Errbii M."/>
        </authorList>
    </citation>
    <scope>NUCLEOTIDE SEQUENCE [LARGE SCALE GENOMIC DNA]</scope>
    <source>
        <strain evidence="2">Alpha-2009</strain>
        <tissue evidence="2">Whole body</tissue>
    </source>
</reference>
<gene>
    <name evidence="2" type="ORF">PUN28_011514</name>
</gene>
<feature type="signal peptide" evidence="1">
    <location>
        <begin position="1"/>
        <end position="33"/>
    </location>
</feature>
<protein>
    <recommendedName>
        <fullName evidence="4">Secreted protein</fullName>
    </recommendedName>
</protein>
<dbReference type="EMBL" id="JADYXP020000011">
    <property type="protein sequence ID" value="KAL0114281.1"/>
    <property type="molecule type" value="Genomic_DNA"/>
</dbReference>
<feature type="chain" id="PRO_5043463984" description="Secreted protein" evidence="1">
    <location>
        <begin position="34"/>
        <end position="67"/>
    </location>
</feature>